<evidence type="ECO:0000256" key="2">
    <source>
        <dbReference type="SAM" id="Phobius"/>
    </source>
</evidence>
<gene>
    <name evidence="4" type="ORF">CL176_04380</name>
</gene>
<dbReference type="OrthoDB" id="9808602at2"/>
<evidence type="ECO:0000259" key="3">
    <source>
        <dbReference type="Pfam" id="PF02397"/>
    </source>
</evidence>
<evidence type="ECO:0000313" key="4">
    <source>
        <dbReference type="EMBL" id="AXY25294.1"/>
    </source>
</evidence>
<dbReference type="GO" id="GO:0016780">
    <property type="term" value="F:phosphotransferase activity, for other substituted phosphate groups"/>
    <property type="evidence" value="ECO:0007669"/>
    <property type="project" value="TreeGrafter"/>
</dbReference>
<keyword evidence="2" id="KW-0812">Transmembrane</keyword>
<dbReference type="PANTHER" id="PTHR30576">
    <property type="entry name" value="COLANIC BIOSYNTHESIS UDP-GLUCOSE LIPID CARRIER TRANSFERASE"/>
    <property type="match status" value="1"/>
</dbReference>
<keyword evidence="5" id="KW-1185">Reference proteome</keyword>
<comment type="similarity">
    <text evidence="1">Belongs to the bacterial sugar transferase family.</text>
</comment>
<keyword evidence="2" id="KW-0472">Membrane</keyword>
<dbReference type="Pfam" id="PF02397">
    <property type="entry name" value="Bac_transf"/>
    <property type="match status" value="1"/>
</dbReference>
<reference evidence="4 5" key="1">
    <citation type="submission" date="2017-09" db="EMBL/GenBank/DDBJ databases">
        <title>Complete genome sequence of Oxytococcus suis strain ZY16052.</title>
        <authorList>
            <person name="Li F."/>
        </authorList>
    </citation>
    <scope>NUCLEOTIDE SEQUENCE [LARGE SCALE GENOMIC DNA]</scope>
    <source>
        <strain evidence="4 5">ZY16052</strain>
    </source>
</reference>
<keyword evidence="2" id="KW-1133">Transmembrane helix</keyword>
<dbReference type="InterPro" id="IPR003362">
    <property type="entry name" value="Bact_transf"/>
</dbReference>
<keyword evidence="4" id="KW-0808">Transferase</keyword>
<organism evidence="4 5">
    <name type="scientific">Suicoccus acidiformans</name>
    <dbReference type="NCBI Taxonomy" id="2036206"/>
    <lineage>
        <taxon>Bacteria</taxon>
        <taxon>Bacillati</taxon>
        <taxon>Bacillota</taxon>
        <taxon>Bacilli</taxon>
        <taxon>Lactobacillales</taxon>
        <taxon>Aerococcaceae</taxon>
        <taxon>Suicoccus</taxon>
    </lineage>
</organism>
<dbReference type="RefSeq" id="WP_118990207.1">
    <property type="nucleotide sequence ID" value="NZ_CP023434.1"/>
</dbReference>
<accession>A0A347WJN7</accession>
<dbReference type="Proteomes" id="UP000263232">
    <property type="component" value="Chromosome"/>
</dbReference>
<proteinExistence type="inferred from homology"/>
<dbReference type="PANTHER" id="PTHR30576:SF10">
    <property type="entry name" value="SLL5057 PROTEIN"/>
    <property type="match status" value="1"/>
</dbReference>
<dbReference type="AlphaFoldDB" id="A0A347WJN7"/>
<name>A0A347WJN7_9LACT</name>
<dbReference type="KEGG" id="abae:CL176_04380"/>
<dbReference type="EMBL" id="CP023434">
    <property type="protein sequence ID" value="AXY25294.1"/>
    <property type="molecule type" value="Genomic_DNA"/>
</dbReference>
<protein>
    <submittedName>
        <fullName evidence="4">Lipid carrier--UDP-N-acetylgalactosaminyltransferase</fullName>
    </submittedName>
</protein>
<sequence length="207" mass="23593">MYIVIKRIIDFLLSLLALIILSPVFLILAIWIKFDSPGPIFFKQKRVGIDKKHFQIYKFRTMRIDTPDDVPTHQLSDPAAFITKSGNFLRRTSLDELPQLLNIIKGDMAIIGPRPALWNQYDLIEERDKYGANDVLPGLTGWAQINGRDELPIPVKARLDGEYIEQMGPVMDLKCFFGTIVSVFKSDGVMEGGTGMMEKRNESRDEM</sequence>
<evidence type="ECO:0000313" key="5">
    <source>
        <dbReference type="Proteomes" id="UP000263232"/>
    </source>
</evidence>
<feature type="domain" description="Bacterial sugar transferase" evidence="3">
    <location>
        <begin position="6"/>
        <end position="185"/>
    </location>
</feature>
<evidence type="ECO:0000256" key="1">
    <source>
        <dbReference type="ARBA" id="ARBA00006464"/>
    </source>
</evidence>
<feature type="transmembrane region" description="Helical" evidence="2">
    <location>
        <begin position="12"/>
        <end position="32"/>
    </location>
</feature>